<accession>A0A2H3NKZ7</accession>
<gene>
    <name evidence="1" type="ORF">CRI93_08535</name>
</gene>
<proteinExistence type="predicted"/>
<protein>
    <submittedName>
        <fullName evidence="1">Uncharacterized protein</fullName>
    </submittedName>
</protein>
<name>A0A2H3NKZ7_9BACT</name>
<evidence type="ECO:0000313" key="2">
    <source>
        <dbReference type="Proteomes" id="UP000221024"/>
    </source>
</evidence>
<dbReference type="Proteomes" id="UP000221024">
    <property type="component" value="Unassembled WGS sequence"/>
</dbReference>
<dbReference type="EMBL" id="PDEP01000007">
    <property type="protein sequence ID" value="PEN06680.1"/>
    <property type="molecule type" value="Genomic_DNA"/>
</dbReference>
<organism evidence="1 2">
    <name type="scientific">Longimonas halophila</name>
    <dbReference type="NCBI Taxonomy" id="1469170"/>
    <lineage>
        <taxon>Bacteria</taxon>
        <taxon>Pseudomonadati</taxon>
        <taxon>Rhodothermota</taxon>
        <taxon>Rhodothermia</taxon>
        <taxon>Rhodothermales</taxon>
        <taxon>Salisaetaceae</taxon>
        <taxon>Longimonas</taxon>
    </lineage>
</organism>
<sequence length="129" mass="14337">MSCYSPLKRLIAMKRTFFFLPFILLFCISGCNLWSGGASVPDTVVLGDTTGTQAITGTVQYIQIEGGFWAIVGEVADTDGSETYKPTNLPDSYKVDGQRVHVRAIQRDDLFSIHMAGPIIEIRRIEPRH</sequence>
<dbReference type="AlphaFoldDB" id="A0A2H3NKZ7"/>
<keyword evidence="2" id="KW-1185">Reference proteome</keyword>
<evidence type="ECO:0000313" key="1">
    <source>
        <dbReference type="EMBL" id="PEN06680.1"/>
    </source>
</evidence>
<comment type="caution">
    <text evidence="1">The sequence shown here is derived from an EMBL/GenBank/DDBJ whole genome shotgun (WGS) entry which is preliminary data.</text>
</comment>
<reference evidence="1 2" key="1">
    <citation type="submission" date="2017-10" db="EMBL/GenBank/DDBJ databases">
        <title>Draft genome of Longimonas halophila.</title>
        <authorList>
            <person name="Goh K.M."/>
            <person name="Shamsir M.S."/>
            <person name="Lim S.W."/>
        </authorList>
    </citation>
    <scope>NUCLEOTIDE SEQUENCE [LARGE SCALE GENOMIC DNA]</scope>
    <source>
        <strain evidence="1 2">KCTC 42399</strain>
    </source>
</reference>